<reference evidence="2 3" key="1">
    <citation type="submission" date="2018-04" db="EMBL/GenBank/DDBJ databases">
        <title>The genome of golden apple snail Pomacea canaliculata provides insight into stress tolerance and invasive adaptation.</title>
        <authorList>
            <person name="Liu C."/>
            <person name="Liu B."/>
            <person name="Ren Y."/>
            <person name="Zhang Y."/>
            <person name="Wang H."/>
            <person name="Li S."/>
            <person name="Jiang F."/>
            <person name="Yin L."/>
            <person name="Zhang G."/>
            <person name="Qian W."/>
            <person name="Fan W."/>
        </authorList>
    </citation>
    <scope>NUCLEOTIDE SEQUENCE [LARGE SCALE GENOMIC DNA]</scope>
    <source>
        <strain evidence="2">SZHN2017</strain>
        <tissue evidence="2">Muscle</tissue>
    </source>
</reference>
<proteinExistence type="predicted"/>
<dbReference type="EMBL" id="PZQS01000012">
    <property type="protein sequence ID" value="PVD21429.1"/>
    <property type="molecule type" value="Genomic_DNA"/>
</dbReference>
<evidence type="ECO:0000256" key="1">
    <source>
        <dbReference type="SAM" id="MobiDB-lite"/>
    </source>
</evidence>
<dbReference type="Pfam" id="PF04910">
    <property type="entry name" value="Tcf25"/>
    <property type="match status" value="1"/>
</dbReference>
<feature type="region of interest" description="Disordered" evidence="1">
    <location>
        <begin position="737"/>
        <end position="767"/>
    </location>
</feature>
<comment type="caution">
    <text evidence="2">The sequence shown here is derived from an EMBL/GenBank/DDBJ whole genome shotgun (WGS) entry which is preliminary data.</text>
</comment>
<name>A0A2T7NJU0_POMCA</name>
<feature type="compositionally biased region" description="Basic residues" evidence="1">
    <location>
        <begin position="173"/>
        <end position="185"/>
    </location>
</feature>
<dbReference type="STRING" id="400727.A0A2T7NJU0"/>
<organism evidence="2 3">
    <name type="scientific">Pomacea canaliculata</name>
    <name type="common">Golden apple snail</name>
    <dbReference type="NCBI Taxonomy" id="400727"/>
    <lineage>
        <taxon>Eukaryota</taxon>
        <taxon>Metazoa</taxon>
        <taxon>Spiralia</taxon>
        <taxon>Lophotrochozoa</taxon>
        <taxon>Mollusca</taxon>
        <taxon>Gastropoda</taxon>
        <taxon>Caenogastropoda</taxon>
        <taxon>Architaenioglossa</taxon>
        <taxon>Ampullarioidea</taxon>
        <taxon>Ampullariidae</taxon>
        <taxon>Pomacea</taxon>
    </lineage>
</organism>
<dbReference type="Proteomes" id="UP000245119">
    <property type="component" value="Linkage Group LG12"/>
</dbReference>
<dbReference type="AlphaFoldDB" id="A0A2T7NJU0"/>
<evidence type="ECO:0000313" key="2">
    <source>
        <dbReference type="EMBL" id="PVD21429.1"/>
    </source>
</evidence>
<feature type="compositionally biased region" description="Acidic residues" evidence="1">
    <location>
        <begin position="145"/>
        <end position="156"/>
    </location>
</feature>
<gene>
    <name evidence="2" type="ORF">C0Q70_19602</name>
</gene>
<keyword evidence="3" id="KW-1185">Reference proteome</keyword>
<evidence type="ECO:0000313" key="3">
    <source>
        <dbReference type="Proteomes" id="UP000245119"/>
    </source>
</evidence>
<feature type="region of interest" description="Disordered" evidence="1">
    <location>
        <begin position="145"/>
        <end position="201"/>
    </location>
</feature>
<dbReference type="PANTHER" id="PTHR22684:SF0">
    <property type="entry name" value="RIBOSOME QUALITY CONTROL COMPLEX SUBUNIT TCF25"/>
    <property type="match status" value="1"/>
</dbReference>
<evidence type="ECO:0008006" key="4">
    <source>
        <dbReference type="Google" id="ProtNLM"/>
    </source>
</evidence>
<feature type="compositionally biased region" description="Acidic residues" evidence="1">
    <location>
        <begin position="750"/>
        <end position="767"/>
    </location>
</feature>
<accession>A0A2T7NJU0</accession>
<dbReference type="GO" id="GO:1990112">
    <property type="term" value="C:RQC complex"/>
    <property type="evidence" value="ECO:0007669"/>
    <property type="project" value="TreeGrafter"/>
</dbReference>
<dbReference type="InterPro" id="IPR006994">
    <property type="entry name" value="TCF25/Rqc1"/>
</dbReference>
<dbReference type="OrthoDB" id="205993at2759"/>
<sequence>MTAVGLFAEVQQNWVPVPETCCEDANTLDPRPPTSSDLISDKRRRIQKLLILLCRSCRKLFMQSYRPSGGTSTLAAVSQPLSCREIARMRSVVAGSSIAGLMGATSLAALFSSIPLSPVGVQLYKYSEFKWGVGIGDDQAVLMENGDEDKDNEPVDEASGACERIEDGSTNSGKKKRPKKKKKKKQDVTHEVSTSPVEVEDEVEASIQEVNRILGNSGFSLEDSSKEANVELSLTLKALLSVEYKNLNADAEMRKIFGSHVVQAEHGRGRHRNRTSQRSGRLVQPKENWPVFGRTGLSMTMMHQADSKKAGAGNSQCFTFEHSPQYQQVQFLFLDAVQSYNPQNIANIIHEHPYHIDSLIQLSEIFRMSEDLQTAVDLIERAIHVFEYAFHPLFNIATGNCRLDFRRQENRAFFLVLFKHLVNVGQRGCNRTALEFCKLLLNLDPDGDPLCVLLMIDFYALRSEQYTFLIRMYEEWESSRNLLQLPNFAFSVPLAMFHLAGENENYVQKADEMLADALLMFPGLLMPLLNKCGICPDKEVSNHSFFGASSQSSQSPALLQLVTLYVNRCHACWKEPEVLFWLEKVVKSTLQRVDAGDPRVQNFAEKRKMRYQGTPRNIYRHFIISEIKDATATLPPELVNTPVLTYDPLPPQDAVVSYTRPQRPRAAEQNVNPLSLFVRSLLPNFGLQEAELDTAVAGIGVGGLGEAEDPDYQEHNELRRGVGALMNAMRDLLNNIRLAPPPVENGQIGQEEEEEERDGEADDEEWN</sequence>
<protein>
    <recommendedName>
        <fullName evidence="4">Transcription factor 25</fullName>
    </recommendedName>
</protein>
<dbReference type="PANTHER" id="PTHR22684">
    <property type="entry name" value="NULP1-RELATED"/>
    <property type="match status" value="1"/>
</dbReference>